<reference evidence="1" key="1">
    <citation type="submission" date="2015-12" db="EMBL/GenBank/DDBJ databases">
        <title>Update maize B73 reference genome by single molecule sequencing technologies.</title>
        <authorList>
            <consortium name="Maize Genome Sequencing Project"/>
            <person name="Ware D."/>
        </authorList>
    </citation>
    <scope>NUCLEOTIDE SEQUENCE [LARGE SCALE GENOMIC DNA]</scope>
    <source>
        <tissue evidence="1">Seedling</tissue>
    </source>
</reference>
<organism evidence="1">
    <name type="scientific">Zea mays</name>
    <name type="common">Maize</name>
    <dbReference type="NCBI Taxonomy" id="4577"/>
    <lineage>
        <taxon>Eukaryota</taxon>
        <taxon>Viridiplantae</taxon>
        <taxon>Streptophyta</taxon>
        <taxon>Embryophyta</taxon>
        <taxon>Tracheophyta</taxon>
        <taxon>Spermatophyta</taxon>
        <taxon>Magnoliopsida</taxon>
        <taxon>Liliopsida</taxon>
        <taxon>Poales</taxon>
        <taxon>Poaceae</taxon>
        <taxon>PACMAD clade</taxon>
        <taxon>Panicoideae</taxon>
        <taxon>Andropogonodae</taxon>
        <taxon>Andropogoneae</taxon>
        <taxon>Tripsacinae</taxon>
        <taxon>Zea</taxon>
    </lineage>
</organism>
<accession>A0A1D6IN70</accession>
<evidence type="ECO:0000313" key="1">
    <source>
        <dbReference type="EMBL" id="ONM60721.1"/>
    </source>
</evidence>
<name>A0A1D6IN70_MAIZE</name>
<dbReference type="AlphaFoldDB" id="A0A1D6IN70"/>
<gene>
    <name evidence="1" type="ORF">ZEAMMB73_Zm00001d022475</name>
</gene>
<protein>
    <submittedName>
        <fullName evidence="1">Uncharacterized protein</fullName>
    </submittedName>
</protein>
<dbReference type="EMBL" id="CM007650">
    <property type="protein sequence ID" value="ONM60721.1"/>
    <property type="molecule type" value="Genomic_DNA"/>
</dbReference>
<proteinExistence type="predicted"/>
<sequence>MCLNCSYSHKAQTILSIWFYIIFSGFCFCDLCSDDANASIFYVAPAQDFLHNQLFFEFFMLFDPGSGHNQALAQVSPEFTTCSFEMGLPKKIFALRIFMFV</sequence>